<organism evidence="2 3">
    <name type="scientific">Daphnia magna</name>
    <dbReference type="NCBI Taxonomy" id="35525"/>
    <lineage>
        <taxon>Eukaryota</taxon>
        <taxon>Metazoa</taxon>
        <taxon>Ecdysozoa</taxon>
        <taxon>Arthropoda</taxon>
        <taxon>Crustacea</taxon>
        <taxon>Branchiopoda</taxon>
        <taxon>Diplostraca</taxon>
        <taxon>Cladocera</taxon>
        <taxon>Anomopoda</taxon>
        <taxon>Daphniidae</taxon>
        <taxon>Daphnia</taxon>
    </lineage>
</organism>
<accession>A0ABQ9ZWN0</accession>
<gene>
    <name evidence="2" type="ORF">OUZ56_032150</name>
</gene>
<feature type="compositionally biased region" description="Basic and acidic residues" evidence="1">
    <location>
        <begin position="201"/>
        <end position="220"/>
    </location>
</feature>
<keyword evidence="3" id="KW-1185">Reference proteome</keyword>
<feature type="compositionally biased region" description="Polar residues" evidence="1">
    <location>
        <begin position="294"/>
        <end position="311"/>
    </location>
</feature>
<name>A0ABQ9ZWN0_9CRUS</name>
<reference evidence="2 3" key="1">
    <citation type="journal article" date="2023" name="Nucleic Acids Res.">
        <title>The hologenome of Daphnia magna reveals possible DNA methylation and microbiome-mediated evolution of the host genome.</title>
        <authorList>
            <person name="Chaturvedi A."/>
            <person name="Li X."/>
            <person name="Dhandapani V."/>
            <person name="Marshall H."/>
            <person name="Kissane S."/>
            <person name="Cuenca-Cambronero M."/>
            <person name="Asole G."/>
            <person name="Calvet F."/>
            <person name="Ruiz-Romero M."/>
            <person name="Marangio P."/>
            <person name="Guigo R."/>
            <person name="Rago D."/>
            <person name="Mirbahai L."/>
            <person name="Eastwood N."/>
            <person name="Colbourne J.K."/>
            <person name="Zhou J."/>
            <person name="Mallon E."/>
            <person name="Orsini L."/>
        </authorList>
    </citation>
    <scope>NUCLEOTIDE SEQUENCE [LARGE SCALE GENOMIC DNA]</scope>
    <source>
        <strain evidence="2">LRV0_1</strain>
    </source>
</reference>
<protein>
    <submittedName>
        <fullName evidence="2">Uncharacterized protein</fullName>
    </submittedName>
</protein>
<feature type="compositionally biased region" description="Basic and acidic residues" evidence="1">
    <location>
        <begin position="230"/>
        <end position="252"/>
    </location>
</feature>
<evidence type="ECO:0000313" key="2">
    <source>
        <dbReference type="EMBL" id="KAK4017201.1"/>
    </source>
</evidence>
<feature type="compositionally biased region" description="Low complexity" evidence="1">
    <location>
        <begin position="331"/>
        <end position="349"/>
    </location>
</feature>
<proteinExistence type="predicted"/>
<evidence type="ECO:0000256" key="1">
    <source>
        <dbReference type="SAM" id="MobiDB-lite"/>
    </source>
</evidence>
<evidence type="ECO:0000313" key="3">
    <source>
        <dbReference type="Proteomes" id="UP001234178"/>
    </source>
</evidence>
<feature type="region of interest" description="Disordered" evidence="1">
    <location>
        <begin position="201"/>
        <end position="351"/>
    </location>
</feature>
<dbReference type="Proteomes" id="UP001234178">
    <property type="component" value="Unassembled WGS sequence"/>
</dbReference>
<dbReference type="EMBL" id="JAOYFB010000005">
    <property type="protein sequence ID" value="KAK4017201.1"/>
    <property type="molecule type" value="Genomic_DNA"/>
</dbReference>
<sequence length="381" mass="44833">MEDSHSLSNSEIVHDETDLAEKRLNEAMAQRKKELQHMKNIMGRQIKQKNKEDRIRISQFKESFKGKKEVPNRNKPWKTIEWQNYWNSLGNHDQNNLDRRKSHCHKSIYTKIDEMAENFNAPVVCLIRYPNGTQHTKYVLASGGGIQFAQSEDGILIDQLWVRHWNKKQEKRQKLCEEKGIWQERASKRERRGLKKVIDQDNESLLHDNPKQRNFIEKGASKRNRTAKKKTIEHENESVLLENHEQKNSIERGKKKKSKEKKDERTGNNKMKSSKERAEEEEEEENNKMEKQVKCSTKYTPPSKNAKQYPSPNCHEDVDSLLTLQNERNNLSPLSSAPLSPSSTRSSSPNYQHREVFTSLRYNQKGKYLGQATLEFLRKRH</sequence>
<feature type="compositionally biased region" description="Basic and acidic residues" evidence="1">
    <location>
        <begin position="260"/>
        <end position="278"/>
    </location>
</feature>
<comment type="caution">
    <text evidence="2">The sequence shown here is derived from an EMBL/GenBank/DDBJ whole genome shotgun (WGS) entry which is preliminary data.</text>
</comment>